<dbReference type="InterPro" id="IPR008920">
    <property type="entry name" value="TF_FadR/GntR_C"/>
</dbReference>
<dbReference type="CDD" id="cd07377">
    <property type="entry name" value="WHTH_GntR"/>
    <property type="match status" value="1"/>
</dbReference>
<dbReference type="Gene3D" id="1.10.10.10">
    <property type="entry name" value="Winged helix-like DNA-binding domain superfamily/Winged helix DNA-binding domain"/>
    <property type="match status" value="1"/>
</dbReference>
<dbReference type="InterPro" id="IPR000524">
    <property type="entry name" value="Tscrpt_reg_HTH_GntR"/>
</dbReference>
<dbReference type="SUPFAM" id="SSF48008">
    <property type="entry name" value="GntR ligand-binding domain-like"/>
    <property type="match status" value="1"/>
</dbReference>
<dbReference type="Gene3D" id="1.20.120.530">
    <property type="entry name" value="GntR ligand-binding domain-like"/>
    <property type="match status" value="1"/>
</dbReference>
<dbReference type="EMBL" id="BFAV01000028">
    <property type="protein sequence ID" value="GBF32406.1"/>
    <property type="molecule type" value="Genomic_DNA"/>
</dbReference>
<feature type="domain" description="HTH gntR-type" evidence="4">
    <location>
        <begin position="9"/>
        <end position="77"/>
    </location>
</feature>
<dbReference type="PRINTS" id="PR00035">
    <property type="entry name" value="HTHGNTR"/>
</dbReference>
<dbReference type="RefSeq" id="WP_104370939.1">
    <property type="nucleotide sequence ID" value="NZ_BFAV01000028.1"/>
</dbReference>
<evidence type="ECO:0000259" key="4">
    <source>
        <dbReference type="PROSITE" id="PS50949"/>
    </source>
</evidence>
<dbReference type="SUPFAM" id="SSF46785">
    <property type="entry name" value="Winged helix' DNA-binding domain"/>
    <property type="match status" value="1"/>
</dbReference>
<keyword evidence="3" id="KW-0804">Transcription</keyword>
<keyword evidence="1" id="KW-0805">Transcription regulation</keyword>
<comment type="caution">
    <text evidence="5">The sequence shown here is derived from an EMBL/GenBank/DDBJ whole genome shotgun (WGS) entry which is preliminary data.</text>
</comment>
<evidence type="ECO:0000313" key="5">
    <source>
        <dbReference type="EMBL" id="GBF32406.1"/>
    </source>
</evidence>
<gene>
    <name evidence="5" type="ORF">DCCM_0600</name>
</gene>
<dbReference type="PANTHER" id="PTHR43537">
    <property type="entry name" value="TRANSCRIPTIONAL REGULATOR, GNTR FAMILY"/>
    <property type="match status" value="1"/>
</dbReference>
<keyword evidence="2" id="KW-0238">DNA-binding</keyword>
<dbReference type="Pfam" id="PF00392">
    <property type="entry name" value="GntR"/>
    <property type="match status" value="1"/>
</dbReference>
<dbReference type="InterPro" id="IPR036388">
    <property type="entry name" value="WH-like_DNA-bd_sf"/>
</dbReference>
<dbReference type="PANTHER" id="PTHR43537:SF5">
    <property type="entry name" value="UXU OPERON TRANSCRIPTIONAL REGULATOR"/>
    <property type="match status" value="1"/>
</dbReference>
<dbReference type="Proteomes" id="UP000239549">
    <property type="component" value="Unassembled WGS sequence"/>
</dbReference>
<organism evidence="5 6">
    <name type="scientific">Desulfocucumis palustris</name>
    <dbReference type="NCBI Taxonomy" id="1898651"/>
    <lineage>
        <taxon>Bacteria</taxon>
        <taxon>Bacillati</taxon>
        <taxon>Bacillota</taxon>
        <taxon>Clostridia</taxon>
        <taxon>Eubacteriales</taxon>
        <taxon>Desulfocucumaceae</taxon>
        <taxon>Desulfocucumis</taxon>
    </lineage>
</organism>
<evidence type="ECO:0000256" key="1">
    <source>
        <dbReference type="ARBA" id="ARBA00023015"/>
    </source>
</evidence>
<reference evidence="6" key="1">
    <citation type="submission" date="2018-02" db="EMBL/GenBank/DDBJ databases">
        <title>Genome sequence of Desulfocucumis palustris strain NAW-5.</title>
        <authorList>
            <person name="Watanabe M."/>
            <person name="Kojima H."/>
            <person name="Fukui M."/>
        </authorList>
    </citation>
    <scope>NUCLEOTIDE SEQUENCE [LARGE SCALE GENOMIC DNA]</scope>
    <source>
        <strain evidence="6">NAW-5</strain>
    </source>
</reference>
<keyword evidence="6" id="KW-1185">Reference proteome</keyword>
<dbReference type="PROSITE" id="PS50949">
    <property type="entry name" value="HTH_GNTR"/>
    <property type="match status" value="1"/>
</dbReference>
<name>A0A2L2XDV2_9FIRM</name>
<sequence>MNITRKKRTRLYRDIVAQIRQLIQDGSLAPGDQLLPERQLAEKLGVSRSALREALTALDSMGMIDITPGGGAYIRKIGVESLIEPLAAIMLKEKESVYELLEARKIIEVQVAGLAALRASKTELYQIKEAATEMHNDVINNRDAGESDLNFHLAIARASQNGVLYNIMEMLSGLMREAYVPSRNELLRDPVHTQVWCQQNFQIYEAIKNKDPEAASRLIREHINTAEERLRLIDDGEAE</sequence>
<evidence type="ECO:0000313" key="6">
    <source>
        <dbReference type="Proteomes" id="UP000239549"/>
    </source>
</evidence>
<accession>A0A2L2XDV2</accession>
<dbReference type="SMART" id="SM00345">
    <property type="entry name" value="HTH_GNTR"/>
    <property type="match status" value="1"/>
</dbReference>
<dbReference type="OrthoDB" id="9799482at2"/>
<dbReference type="AlphaFoldDB" id="A0A2L2XDV2"/>
<evidence type="ECO:0000256" key="2">
    <source>
        <dbReference type="ARBA" id="ARBA00023125"/>
    </source>
</evidence>
<dbReference type="Pfam" id="PF07729">
    <property type="entry name" value="FCD"/>
    <property type="match status" value="1"/>
</dbReference>
<protein>
    <submittedName>
        <fullName evidence="5">Lactate-responsive regulator LldR</fullName>
    </submittedName>
</protein>
<dbReference type="InterPro" id="IPR036390">
    <property type="entry name" value="WH_DNA-bd_sf"/>
</dbReference>
<dbReference type="GO" id="GO:0003700">
    <property type="term" value="F:DNA-binding transcription factor activity"/>
    <property type="evidence" value="ECO:0007669"/>
    <property type="project" value="InterPro"/>
</dbReference>
<dbReference type="InterPro" id="IPR011711">
    <property type="entry name" value="GntR_C"/>
</dbReference>
<dbReference type="SMART" id="SM00895">
    <property type="entry name" value="FCD"/>
    <property type="match status" value="1"/>
</dbReference>
<dbReference type="GO" id="GO:0003677">
    <property type="term" value="F:DNA binding"/>
    <property type="evidence" value="ECO:0007669"/>
    <property type="project" value="UniProtKB-KW"/>
</dbReference>
<proteinExistence type="predicted"/>
<evidence type="ECO:0000256" key="3">
    <source>
        <dbReference type="ARBA" id="ARBA00023163"/>
    </source>
</evidence>